<organism evidence="1 2">
    <name type="scientific">Mycena chlorophos</name>
    <name type="common">Agaric fungus</name>
    <name type="synonym">Agaricus chlorophos</name>
    <dbReference type="NCBI Taxonomy" id="658473"/>
    <lineage>
        <taxon>Eukaryota</taxon>
        <taxon>Fungi</taxon>
        <taxon>Dikarya</taxon>
        <taxon>Basidiomycota</taxon>
        <taxon>Agaricomycotina</taxon>
        <taxon>Agaricomycetes</taxon>
        <taxon>Agaricomycetidae</taxon>
        <taxon>Agaricales</taxon>
        <taxon>Marasmiineae</taxon>
        <taxon>Mycenaceae</taxon>
        <taxon>Mycena</taxon>
    </lineage>
</organism>
<dbReference type="Proteomes" id="UP000815677">
    <property type="component" value="Unassembled WGS sequence"/>
</dbReference>
<evidence type="ECO:0000313" key="1">
    <source>
        <dbReference type="EMBL" id="GAT55943.1"/>
    </source>
</evidence>
<accession>A0ABQ0LY17</accession>
<dbReference type="EMBL" id="DF849182">
    <property type="protein sequence ID" value="GAT55943.1"/>
    <property type="molecule type" value="Genomic_DNA"/>
</dbReference>
<name>A0ABQ0LY17_MYCCL</name>
<sequence>MHCSSLPFHVLCPTSSSEDVVIFLHSKLPTFPPLTAKPSPSTISSWVKCISDQLKLYKHFNLDFQLDADTIIIMAGLMLEQKDAAQWWDNNGDELVKLKSFDDFVANFCDAFLSAN</sequence>
<evidence type="ECO:0008006" key="3">
    <source>
        <dbReference type="Google" id="ProtNLM"/>
    </source>
</evidence>
<proteinExistence type="predicted"/>
<protein>
    <recommendedName>
        <fullName evidence="3">Retrotransposon gag domain-containing protein</fullName>
    </recommendedName>
</protein>
<evidence type="ECO:0000313" key="2">
    <source>
        <dbReference type="Proteomes" id="UP000815677"/>
    </source>
</evidence>
<gene>
    <name evidence="1" type="ORF">MCHLO_12657</name>
</gene>
<keyword evidence="2" id="KW-1185">Reference proteome</keyword>
<reference evidence="1" key="1">
    <citation type="submission" date="2014-09" db="EMBL/GenBank/DDBJ databases">
        <title>Genome sequence of the luminous mushroom Mycena chlorophos for searching fungal bioluminescence genes.</title>
        <authorList>
            <person name="Tanaka Y."/>
            <person name="Kasuga D."/>
            <person name="Oba Y."/>
            <person name="Hase S."/>
            <person name="Sato K."/>
            <person name="Oba Y."/>
            <person name="Sakakibara Y."/>
        </authorList>
    </citation>
    <scope>NUCLEOTIDE SEQUENCE</scope>
</reference>